<dbReference type="Proteomes" id="UP000001366">
    <property type="component" value="Chromosome"/>
</dbReference>
<dbReference type="OrthoDB" id="5430888at2"/>
<sequence>MRFITDRDKGYSIIEVLITLFIVSLILSAAYFTYVSIFKSMKGESESVELQMEKIVGLELLRLDLEHVGYGIGKPLTLGSDYLILESVNDGKDLLIRSTMNNTNNTTIGWVLCNNNAGNDPVHAELEAPNDNLVFVDNEGFVAGVVNDGLCPSDGILVGFPFDPASTGCGGTCSEIVYYLSNTNLPSHCHPQTYNLLRKVNNATGGNPLLSCVADFKFTIDLDIDDDNIVDLTDQIVDNSIPANDLRLQLKRINVYLLIQEGGFNPDYEFKNYSTDSNGNYIQVNGMKLYLPGSSDFIHYRWKVIKISVKPMSIIK</sequence>
<feature type="transmembrane region" description="Helical" evidence="1">
    <location>
        <begin position="12"/>
        <end position="34"/>
    </location>
</feature>
<dbReference type="PaxDb" id="123214-PERMA_1151"/>
<dbReference type="Pfam" id="PF07963">
    <property type="entry name" value="N_methyl"/>
    <property type="match status" value="1"/>
</dbReference>
<dbReference type="RefSeq" id="WP_012676178.1">
    <property type="nucleotide sequence ID" value="NC_012440.1"/>
</dbReference>
<dbReference type="HOGENOM" id="CLU_908273_0_0_0"/>
<keyword evidence="1" id="KW-0472">Membrane</keyword>
<dbReference type="STRING" id="123214.PERMA_1151"/>
<dbReference type="eggNOG" id="COG4795">
    <property type="taxonomic scope" value="Bacteria"/>
</dbReference>
<evidence type="ECO:0000256" key="1">
    <source>
        <dbReference type="SAM" id="Phobius"/>
    </source>
</evidence>
<dbReference type="AlphaFoldDB" id="C0QQI7"/>
<dbReference type="KEGG" id="pmx:PERMA_1151"/>
<reference evidence="2 3" key="1">
    <citation type="journal article" date="2009" name="J. Bacteriol.">
        <title>Complete and draft genome sequences of six members of the Aquificales.</title>
        <authorList>
            <person name="Reysenbach A.L."/>
            <person name="Hamamura N."/>
            <person name="Podar M."/>
            <person name="Griffiths E."/>
            <person name="Ferreira S."/>
            <person name="Hochstein R."/>
            <person name="Heidelberg J."/>
            <person name="Johnson J."/>
            <person name="Mead D."/>
            <person name="Pohorille A."/>
            <person name="Sarmiento M."/>
            <person name="Schweighofer K."/>
            <person name="Seshadri R."/>
            <person name="Voytek M.A."/>
        </authorList>
    </citation>
    <scope>NUCLEOTIDE SEQUENCE [LARGE SCALE GENOMIC DNA]</scope>
    <source>
        <strain evidence="3">DSM 14350 / EX-H1</strain>
    </source>
</reference>
<keyword evidence="1" id="KW-0812">Transmembrane</keyword>
<protein>
    <submittedName>
        <fullName evidence="2">Prokaryotic N-methylation motif domain protein</fullName>
    </submittedName>
</protein>
<accession>C0QQI7</accession>
<name>C0QQI7_PERMH</name>
<keyword evidence="1" id="KW-1133">Transmembrane helix</keyword>
<dbReference type="InterPro" id="IPR012902">
    <property type="entry name" value="N_methyl_site"/>
</dbReference>
<evidence type="ECO:0000313" key="2">
    <source>
        <dbReference type="EMBL" id="ACO03939.1"/>
    </source>
</evidence>
<gene>
    <name evidence="2" type="ordered locus">PERMA_1151</name>
</gene>
<proteinExistence type="predicted"/>
<dbReference type="EMBL" id="CP001230">
    <property type="protein sequence ID" value="ACO03939.1"/>
    <property type="molecule type" value="Genomic_DNA"/>
</dbReference>
<organism evidence="2 3">
    <name type="scientific">Persephonella marina (strain DSM 14350 / EX-H1)</name>
    <dbReference type="NCBI Taxonomy" id="123214"/>
    <lineage>
        <taxon>Bacteria</taxon>
        <taxon>Pseudomonadati</taxon>
        <taxon>Aquificota</taxon>
        <taxon>Aquificia</taxon>
        <taxon>Aquificales</taxon>
        <taxon>Hydrogenothermaceae</taxon>
        <taxon>Persephonella</taxon>
    </lineage>
</organism>
<evidence type="ECO:0000313" key="3">
    <source>
        <dbReference type="Proteomes" id="UP000001366"/>
    </source>
</evidence>
<keyword evidence="3" id="KW-1185">Reference proteome</keyword>
<dbReference type="NCBIfam" id="TIGR02532">
    <property type="entry name" value="IV_pilin_GFxxxE"/>
    <property type="match status" value="1"/>
</dbReference>